<keyword evidence="3" id="KW-1185">Reference proteome</keyword>
<dbReference type="InterPro" id="IPR010865">
    <property type="entry name" value="DUF1499"/>
</dbReference>
<evidence type="ECO:0000256" key="1">
    <source>
        <dbReference type="SAM" id="Phobius"/>
    </source>
</evidence>
<dbReference type="Proteomes" id="UP001429580">
    <property type="component" value="Unassembled WGS sequence"/>
</dbReference>
<dbReference type="EMBL" id="JAASQI010000008">
    <property type="protein sequence ID" value="NIJ59344.1"/>
    <property type="molecule type" value="Genomic_DNA"/>
</dbReference>
<protein>
    <recommendedName>
        <fullName evidence="4">DUF1499 domain-containing protein</fullName>
    </recommendedName>
</protein>
<gene>
    <name evidence="2" type="ORF">FHS82_003199</name>
</gene>
<comment type="caution">
    <text evidence="2">The sequence shown here is derived from an EMBL/GenBank/DDBJ whole genome shotgun (WGS) entry which is preliminary data.</text>
</comment>
<keyword evidence="1" id="KW-0812">Transmembrane</keyword>
<evidence type="ECO:0000313" key="2">
    <source>
        <dbReference type="EMBL" id="NIJ59344.1"/>
    </source>
</evidence>
<feature type="transmembrane region" description="Helical" evidence="1">
    <location>
        <begin position="45"/>
        <end position="71"/>
    </location>
</feature>
<evidence type="ECO:0000313" key="3">
    <source>
        <dbReference type="Proteomes" id="UP001429580"/>
    </source>
</evidence>
<dbReference type="Pfam" id="PF07386">
    <property type="entry name" value="DUF1499"/>
    <property type="match status" value="1"/>
</dbReference>
<proteinExistence type="predicted"/>
<evidence type="ECO:0008006" key="4">
    <source>
        <dbReference type="Google" id="ProtNLM"/>
    </source>
</evidence>
<name>A0ABX0V299_9HYPH</name>
<feature type="transmembrane region" description="Helical" evidence="1">
    <location>
        <begin position="83"/>
        <end position="109"/>
    </location>
</feature>
<dbReference type="RefSeq" id="WP_166954558.1">
    <property type="nucleotide sequence ID" value="NZ_JAASQI010000008.1"/>
</dbReference>
<feature type="transmembrane region" description="Helical" evidence="1">
    <location>
        <begin position="20"/>
        <end position="39"/>
    </location>
</feature>
<keyword evidence="1" id="KW-1133">Transmembrane helix</keyword>
<accession>A0ABX0V299</accession>
<reference evidence="2 3" key="1">
    <citation type="submission" date="2020-03" db="EMBL/GenBank/DDBJ databases">
        <title>Genomic Encyclopedia of Type Strains, Phase IV (KMG-IV): sequencing the most valuable type-strain genomes for metagenomic binning, comparative biology and taxonomic classification.</title>
        <authorList>
            <person name="Goeker M."/>
        </authorList>
    </citation>
    <scope>NUCLEOTIDE SEQUENCE [LARGE SCALE GENOMIC DNA]</scope>
    <source>
        <strain evidence="2 3">DSM 103870</strain>
    </source>
</reference>
<organism evidence="2 3">
    <name type="scientific">Pseudochelatococcus lubricantis</name>
    <dbReference type="NCBI Taxonomy" id="1538102"/>
    <lineage>
        <taxon>Bacteria</taxon>
        <taxon>Pseudomonadati</taxon>
        <taxon>Pseudomonadota</taxon>
        <taxon>Alphaproteobacteria</taxon>
        <taxon>Hyphomicrobiales</taxon>
        <taxon>Chelatococcaceae</taxon>
        <taxon>Pseudochelatococcus</taxon>
    </lineage>
</organism>
<sequence length="277" mass="29202">MRRLVVEEPVSRAAVAGRRVGLFSLPVLAAGVVLLRLGLVDLGAGLAVIGAAALLAATAAALAVAAFVQIWREGRRGLGEAIHALLIAAVVLAYPGFLAVRLLLMPYYADLSTDTTRPPAFSRTTAAVDARGGYVPGAAMPAGGGTWPGVALPFPDKAVLRQLQRRQHPDFAPRSSDLAADVVFARVQQMAAAEGWRIIDSAPPGGRFGTGHLDALLYTGVLKLPVDVTVRLRIHADGTTIDVRSVPRYPLFDVGTGPQPIERFLERVDPEEGVARG</sequence>
<keyword evidence="1" id="KW-0472">Membrane</keyword>